<feature type="chain" id="PRO_5039926254" evidence="2">
    <location>
        <begin position="25"/>
        <end position="125"/>
    </location>
</feature>
<sequence>MKLKVKIAFLWGLLIFGLFCENEAKRLKFKFKSSRPKVKLNNQGSKSNPGSSYPSSNSYHSLYSTNIFHYKDTYNSHFAKPVNYYRSSKNTLAYGKHLEMPDLESTLTYQIIITKNIEIQVVLIF</sequence>
<evidence type="ECO:0000313" key="3">
    <source>
        <dbReference type="EMBL" id="KAG5684359.1"/>
    </source>
</evidence>
<gene>
    <name evidence="3" type="ORF">PVAND_013594</name>
</gene>
<organism evidence="3 4">
    <name type="scientific">Polypedilum vanderplanki</name>
    <name type="common">Sleeping chironomid midge</name>
    <dbReference type="NCBI Taxonomy" id="319348"/>
    <lineage>
        <taxon>Eukaryota</taxon>
        <taxon>Metazoa</taxon>
        <taxon>Ecdysozoa</taxon>
        <taxon>Arthropoda</taxon>
        <taxon>Hexapoda</taxon>
        <taxon>Insecta</taxon>
        <taxon>Pterygota</taxon>
        <taxon>Neoptera</taxon>
        <taxon>Endopterygota</taxon>
        <taxon>Diptera</taxon>
        <taxon>Nematocera</taxon>
        <taxon>Chironomoidea</taxon>
        <taxon>Chironomidae</taxon>
        <taxon>Chironominae</taxon>
        <taxon>Polypedilum</taxon>
        <taxon>Polypedilum</taxon>
    </lineage>
</organism>
<feature type="compositionally biased region" description="Low complexity" evidence="1">
    <location>
        <begin position="44"/>
        <end position="56"/>
    </location>
</feature>
<evidence type="ECO:0000313" key="4">
    <source>
        <dbReference type="Proteomes" id="UP001107558"/>
    </source>
</evidence>
<accession>A0A9J6CR60</accession>
<reference evidence="3" key="1">
    <citation type="submission" date="2021-03" db="EMBL/GenBank/DDBJ databases">
        <title>Chromosome level genome of the anhydrobiotic midge Polypedilum vanderplanki.</title>
        <authorList>
            <person name="Yoshida Y."/>
            <person name="Kikawada T."/>
            <person name="Gusev O."/>
        </authorList>
    </citation>
    <scope>NUCLEOTIDE SEQUENCE</scope>
    <source>
        <strain evidence="3">NIAS01</strain>
        <tissue evidence="3">Whole body or cell culture</tissue>
    </source>
</reference>
<name>A0A9J6CR60_POLVA</name>
<dbReference type="EMBL" id="JADBJN010000001">
    <property type="protein sequence ID" value="KAG5684359.1"/>
    <property type="molecule type" value="Genomic_DNA"/>
</dbReference>
<feature type="signal peptide" evidence="2">
    <location>
        <begin position="1"/>
        <end position="24"/>
    </location>
</feature>
<dbReference type="AlphaFoldDB" id="A0A9J6CR60"/>
<dbReference type="Proteomes" id="UP001107558">
    <property type="component" value="Chromosome 1"/>
</dbReference>
<comment type="caution">
    <text evidence="3">The sequence shown here is derived from an EMBL/GenBank/DDBJ whole genome shotgun (WGS) entry which is preliminary data.</text>
</comment>
<evidence type="ECO:0000256" key="2">
    <source>
        <dbReference type="SAM" id="SignalP"/>
    </source>
</evidence>
<proteinExistence type="predicted"/>
<evidence type="ECO:0000256" key="1">
    <source>
        <dbReference type="SAM" id="MobiDB-lite"/>
    </source>
</evidence>
<keyword evidence="4" id="KW-1185">Reference proteome</keyword>
<protein>
    <submittedName>
        <fullName evidence="3">Uncharacterized protein</fullName>
    </submittedName>
</protein>
<keyword evidence="2" id="KW-0732">Signal</keyword>
<feature type="region of interest" description="Disordered" evidence="1">
    <location>
        <begin position="36"/>
        <end position="56"/>
    </location>
</feature>